<dbReference type="NCBIfam" id="TIGR02429">
    <property type="entry name" value="pcaI_scoA_fam"/>
    <property type="match status" value="1"/>
</dbReference>
<keyword evidence="2" id="KW-0472">Membrane</keyword>
<dbReference type="PANTHER" id="PTHR13707:SF60">
    <property type="entry name" value="ACETATE COA-TRANSFERASE SUBUNIT ALPHA"/>
    <property type="match status" value="1"/>
</dbReference>
<keyword evidence="4" id="KW-1185">Reference proteome</keyword>
<keyword evidence="2" id="KW-1133">Transmembrane helix</keyword>
<dbReference type="OrthoDB" id="9777193at2"/>
<gene>
    <name evidence="3" type="ORF">AF332_25085</name>
</gene>
<evidence type="ECO:0000256" key="2">
    <source>
        <dbReference type="SAM" id="Phobius"/>
    </source>
</evidence>
<dbReference type="GO" id="GO:0008410">
    <property type="term" value="F:CoA-transferase activity"/>
    <property type="evidence" value="ECO:0007669"/>
    <property type="project" value="InterPro"/>
</dbReference>
<dbReference type="RefSeq" id="WP_053437125.1">
    <property type="nucleotide sequence ID" value="NZ_LGUF01000007.1"/>
</dbReference>
<dbReference type="PANTHER" id="PTHR13707">
    <property type="entry name" value="KETOACID-COENZYME A TRANSFERASE"/>
    <property type="match status" value="1"/>
</dbReference>
<feature type="transmembrane region" description="Helical" evidence="2">
    <location>
        <begin position="20"/>
        <end position="39"/>
    </location>
</feature>
<organism evidence="3 4">
    <name type="scientific">Sporosarcina globispora</name>
    <name type="common">Bacillus globisporus</name>
    <dbReference type="NCBI Taxonomy" id="1459"/>
    <lineage>
        <taxon>Bacteria</taxon>
        <taxon>Bacillati</taxon>
        <taxon>Bacillota</taxon>
        <taxon>Bacilli</taxon>
        <taxon>Bacillales</taxon>
        <taxon>Caryophanaceae</taxon>
        <taxon>Sporosarcina</taxon>
    </lineage>
</organism>
<dbReference type="InterPro" id="IPR004165">
    <property type="entry name" value="CoA_trans_fam_I"/>
</dbReference>
<dbReference type="Gene3D" id="3.40.1080.10">
    <property type="entry name" value="Glutaconate Coenzyme A-transferase"/>
    <property type="match status" value="1"/>
</dbReference>
<comment type="caution">
    <text evidence="3">The sequence shown here is derived from an EMBL/GenBank/DDBJ whole genome shotgun (WGS) entry which is preliminary data.</text>
</comment>
<evidence type="ECO:0000313" key="4">
    <source>
        <dbReference type="Proteomes" id="UP000037109"/>
    </source>
</evidence>
<name>A0A0M0GJT8_SPOGL</name>
<dbReference type="PATRIC" id="fig|1459.3.peg.5507"/>
<dbReference type="STRING" id="1459.AF332_25085"/>
<dbReference type="Proteomes" id="UP000037109">
    <property type="component" value="Unassembled WGS sequence"/>
</dbReference>
<protein>
    <submittedName>
        <fullName evidence="3">Succinyl-CoA:3-ketoacid-CoA transferase</fullName>
    </submittedName>
</protein>
<dbReference type="Pfam" id="PF01144">
    <property type="entry name" value="CoA_trans"/>
    <property type="match status" value="1"/>
</dbReference>
<evidence type="ECO:0000256" key="1">
    <source>
        <dbReference type="ARBA" id="ARBA00022679"/>
    </source>
</evidence>
<proteinExistence type="predicted"/>
<dbReference type="SUPFAM" id="SSF100950">
    <property type="entry name" value="NagB/RpiA/CoA transferase-like"/>
    <property type="match status" value="1"/>
</dbReference>
<dbReference type="InterPro" id="IPR012792">
    <property type="entry name" value="3-oxoacid_CoA-transf_A"/>
</dbReference>
<dbReference type="InterPro" id="IPR037171">
    <property type="entry name" value="NagB/RpiA_transferase-like"/>
</dbReference>
<sequence>MSKLITCEEAVKKVKSGSRIMVGGFGLVGSPLSLIAALAQSEVKDLEIISNNLGEPGRGLGVLVRQKQVKKAIGSYFTSNPEVVKSYQDKEMDVELLPQGTMSEAIRAGGAGLGGFYTPVSAGTKIAENKEERIINGKKNVFQEPLNAHFALIKANKADHLGNLIYNKSARNFNPMMATAADVVIAEVDEIVEVGQISPEEIVTPHLYVDYIVVKEGN</sequence>
<dbReference type="EMBL" id="LGUF01000007">
    <property type="protein sequence ID" value="KON89762.1"/>
    <property type="molecule type" value="Genomic_DNA"/>
</dbReference>
<keyword evidence="2" id="KW-0812">Transmembrane</keyword>
<dbReference type="SMART" id="SM00882">
    <property type="entry name" value="CoA_trans"/>
    <property type="match status" value="1"/>
</dbReference>
<reference evidence="4" key="1">
    <citation type="submission" date="2015-07" db="EMBL/GenBank/DDBJ databases">
        <title>Fjat-10036 dsm4.</title>
        <authorList>
            <person name="Liu B."/>
            <person name="Wang J."/>
            <person name="Zhu Y."/>
            <person name="Liu G."/>
            <person name="Chen Q."/>
            <person name="Chen Z."/>
            <person name="Lan J."/>
            <person name="Che J."/>
            <person name="Ge C."/>
            <person name="Shi H."/>
            <person name="Pan Z."/>
            <person name="Liu X."/>
        </authorList>
    </citation>
    <scope>NUCLEOTIDE SEQUENCE [LARGE SCALE GENOMIC DNA]</scope>
    <source>
        <strain evidence="4">DSM 4</strain>
    </source>
</reference>
<accession>A0A0M0GJT8</accession>
<keyword evidence="1 3" id="KW-0808">Transferase</keyword>
<dbReference type="AlphaFoldDB" id="A0A0M0GJT8"/>
<evidence type="ECO:0000313" key="3">
    <source>
        <dbReference type="EMBL" id="KON89762.1"/>
    </source>
</evidence>